<name>A0A131YBG2_RHIAP</name>
<keyword evidence="1" id="KW-0732">Signal</keyword>
<reference evidence="2" key="1">
    <citation type="journal article" date="2016" name="Ticks Tick Borne Dis.">
        <title>De novo assembly and annotation of the salivary gland transcriptome of Rhipicephalus appendiculatus male and female ticks during blood feeding.</title>
        <authorList>
            <person name="de Castro M.H."/>
            <person name="de Klerk D."/>
            <person name="Pienaar R."/>
            <person name="Latif A.A."/>
            <person name="Rees D.J."/>
            <person name="Mans B.J."/>
        </authorList>
    </citation>
    <scope>NUCLEOTIDE SEQUENCE</scope>
    <source>
        <tissue evidence="2">Salivary glands</tissue>
    </source>
</reference>
<sequence>MGTMRSKRTMIWSLWLLCPIVLADDSDNFHPCFVMFMTPGAVKCSISLGGASHDSANRPQSDTLLMKGGRHTDSDCFRTVYGDSGEHCLNTQLFTLLFLCWYDREPAIVEGFIEAGVESRHEVVRAAKRIRKCLRKNVHYGMSRVPEGR</sequence>
<proteinExistence type="predicted"/>
<feature type="signal peptide" evidence="1">
    <location>
        <begin position="1"/>
        <end position="23"/>
    </location>
</feature>
<feature type="chain" id="PRO_5007284510" evidence="1">
    <location>
        <begin position="24"/>
        <end position="149"/>
    </location>
</feature>
<accession>A0A131YBG2</accession>
<evidence type="ECO:0000313" key="2">
    <source>
        <dbReference type="EMBL" id="JAP75868.1"/>
    </source>
</evidence>
<evidence type="ECO:0000256" key="1">
    <source>
        <dbReference type="SAM" id="SignalP"/>
    </source>
</evidence>
<protein>
    <submittedName>
        <fullName evidence="2">Uncharacterized protein</fullName>
    </submittedName>
</protein>
<dbReference type="EMBL" id="GEDV01012689">
    <property type="protein sequence ID" value="JAP75868.1"/>
    <property type="molecule type" value="Transcribed_RNA"/>
</dbReference>
<organism evidence="2">
    <name type="scientific">Rhipicephalus appendiculatus</name>
    <name type="common">Brown ear tick</name>
    <dbReference type="NCBI Taxonomy" id="34631"/>
    <lineage>
        <taxon>Eukaryota</taxon>
        <taxon>Metazoa</taxon>
        <taxon>Ecdysozoa</taxon>
        <taxon>Arthropoda</taxon>
        <taxon>Chelicerata</taxon>
        <taxon>Arachnida</taxon>
        <taxon>Acari</taxon>
        <taxon>Parasitiformes</taxon>
        <taxon>Ixodida</taxon>
        <taxon>Ixodoidea</taxon>
        <taxon>Ixodidae</taxon>
        <taxon>Rhipicephalinae</taxon>
        <taxon>Rhipicephalus</taxon>
        <taxon>Rhipicephalus</taxon>
    </lineage>
</organism>
<dbReference type="AlphaFoldDB" id="A0A131YBG2"/>